<evidence type="ECO:0000256" key="5">
    <source>
        <dbReference type="ARBA" id="ARBA00023098"/>
    </source>
</evidence>
<dbReference type="AlphaFoldDB" id="A0ABD7D1I4"/>
<dbReference type="InterPro" id="IPR006694">
    <property type="entry name" value="Fatty_acid_hydroxylase"/>
</dbReference>
<evidence type="ECO:0000256" key="3">
    <source>
        <dbReference type="ARBA" id="ARBA00022989"/>
    </source>
</evidence>
<keyword evidence="2 8" id="KW-0812">Transmembrane</keyword>
<keyword evidence="4" id="KW-0560">Oxidoreductase</keyword>
<evidence type="ECO:0000313" key="11">
    <source>
        <dbReference type="EMBL" id="QRV40364.1"/>
    </source>
</evidence>
<keyword evidence="12" id="KW-1185">Reference proteome</keyword>
<evidence type="ECO:0000256" key="1">
    <source>
        <dbReference type="ARBA" id="ARBA00004127"/>
    </source>
</evidence>
<dbReference type="GO" id="GO:0016491">
    <property type="term" value="F:oxidoreductase activity"/>
    <property type="evidence" value="ECO:0007669"/>
    <property type="project" value="UniProtKB-KW"/>
</dbReference>
<dbReference type="PANTHER" id="PTHR21624">
    <property type="entry name" value="STEROL DESATURASE-RELATED PROTEIN"/>
    <property type="match status" value="1"/>
</dbReference>
<dbReference type="EMBL" id="CP070249">
    <property type="protein sequence ID" value="QRV40364.1"/>
    <property type="molecule type" value="Genomic_DNA"/>
</dbReference>
<dbReference type="Proteomes" id="UP000598054">
    <property type="component" value="Chromosome"/>
</dbReference>
<evidence type="ECO:0000313" key="13">
    <source>
        <dbReference type="Proteomes" id="UP000623926"/>
    </source>
</evidence>
<evidence type="ECO:0000256" key="8">
    <source>
        <dbReference type="SAM" id="Phobius"/>
    </source>
</evidence>
<dbReference type="RefSeq" id="WP_030277482.1">
    <property type="nucleotide sequence ID" value="NZ_CP070242.1"/>
</dbReference>
<dbReference type="GO" id="GO:0012505">
    <property type="term" value="C:endomembrane system"/>
    <property type="evidence" value="ECO:0007669"/>
    <property type="project" value="UniProtKB-SubCell"/>
</dbReference>
<evidence type="ECO:0000256" key="2">
    <source>
        <dbReference type="ARBA" id="ARBA00022692"/>
    </source>
</evidence>
<sequence length="349" mass="38038">MEPNLPDVVLWSIPAFVLLTVIEMVSYRLHPDEDAAGYETKDAATSVTMGLGSLGFDLLWKIPILAIYMAVYELTPLRVPVLWWTVPLMLLAQDFFYYWSHRGHHVIRILWACHVVHHSSEKFNLTTALRQPWTSATVWPFYLPLIACGVHPAALAFCQSANLVYQFWVHTERVGKLPRPFEYVLNTPSHHRVHHASQGGYLDRNYGGILIVWDRMFGSFAAEVERPVYGLTKNISTYNPLRVATHEYAAIARDIRAADTWSERAGRVFRGPGWQPAAKAAAKVAAAPVVAAPATHAPAVPVTPGAAAPAPASVPAAPAPVQAKAPAPASVPAAPAPVQAKAPAPEPAP</sequence>
<dbReference type="InterPro" id="IPR051689">
    <property type="entry name" value="Sterol_desaturase/TMEM195"/>
</dbReference>
<keyword evidence="3 8" id="KW-1133">Transmembrane helix</keyword>
<evidence type="ECO:0000256" key="6">
    <source>
        <dbReference type="ARBA" id="ARBA00023136"/>
    </source>
</evidence>
<keyword evidence="5" id="KW-0443">Lipid metabolism</keyword>
<dbReference type="Proteomes" id="UP000623926">
    <property type="component" value="Chromosome"/>
</dbReference>
<evidence type="ECO:0000256" key="4">
    <source>
        <dbReference type="ARBA" id="ARBA00023002"/>
    </source>
</evidence>
<proteinExistence type="predicted"/>
<evidence type="ECO:0000313" key="10">
    <source>
        <dbReference type="EMBL" id="QRV37374.1"/>
    </source>
</evidence>
<feature type="region of interest" description="Disordered" evidence="7">
    <location>
        <begin position="303"/>
        <end position="349"/>
    </location>
</feature>
<evidence type="ECO:0000256" key="7">
    <source>
        <dbReference type="SAM" id="MobiDB-lite"/>
    </source>
</evidence>
<dbReference type="GeneID" id="63979093"/>
<comment type="subcellular location">
    <subcellularLocation>
        <location evidence="1">Endomembrane system</location>
        <topology evidence="1">Multi-pass membrane protein</topology>
    </subcellularLocation>
</comment>
<feature type="transmembrane region" description="Helical" evidence="8">
    <location>
        <begin position="12"/>
        <end position="29"/>
    </location>
</feature>
<accession>A0ABD7D1I4</accession>
<evidence type="ECO:0000259" key="9">
    <source>
        <dbReference type="Pfam" id="PF04116"/>
    </source>
</evidence>
<dbReference type="PANTHER" id="PTHR21624:SF1">
    <property type="entry name" value="ALKYLGLYCEROL MONOOXYGENASE"/>
    <property type="match status" value="1"/>
</dbReference>
<name>A0ABD7D1I4_9ACTN</name>
<gene>
    <name evidence="11" type="ORF">I6J41_06150</name>
    <name evidence="10" type="ORF">I6J42_27425</name>
</gene>
<dbReference type="Pfam" id="PF04116">
    <property type="entry name" value="FA_hydroxylase"/>
    <property type="match status" value="1"/>
</dbReference>
<dbReference type="EMBL" id="CP070245">
    <property type="protein sequence ID" value="QRV37374.1"/>
    <property type="molecule type" value="Genomic_DNA"/>
</dbReference>
<feature type="domain" description="Fatty acid hydroxylase" evidence="9">
    <location>
        <begin position="87"/>
        <end position="219"/>
    </location>
</feature>
<keyword evidence="6 8" id="KW-0472">Membrane</keyword>
<protein>
    <submittedName>
        <fullName evidence="10">Sterol desaturase family protein</fullName>
    </submittedName>
</protein>
<evidence type="ECO:0000313" key="12">
    <source>
        <dbReference type="Proteomes" id="UP000598054"/>
    </source>
</evidence>
<reference evidence="12 13" key="1">
    <citation type="submission" date="2021-02" db="EMBL/GenBank/DDBJ databases">
        <title>FDA dAtabase for Regulatory Grade micrObial Sequences (FDA-ARGOS): Supporting development and validation of Infectious Disease Dx tests.</title>
        <authorList>
            <person name="Sproer C."/>
            <person name="Gronow S."/>
            <person name="Severitt S."/>
            <person name="Schroder I."/>
            <person name="Tallon L."/>
            <person name="Sadzewicz L."/>
            <person name="Zhao X."/>
            <person name="Boylan J."/>
            <person name="Ott S."/>
            <person name="Bowen H."/>
            <person name="Vavikolanu K."/>
            <person name="Mehta A."/>
            <person name="Aluvathingal J."/>
            <person name="Nadendla S."/>
            <person name="Lowell S."/>
            <person name="Myers T."/>
            <person name="Yan Y."/>
            <person name="Sichtig H."/>
        </authorList>
    </citation>
    <scope>NUCLEOTIDE SEQUENCE [LARGE SCALE GENOMIC DNA]</scope>
    <source>
        <strain evidence="11 12">FDAARGOS_1211</strain>
        <strain evidence="10 13">FDAARGOS_1212</strain>
    </source>
</reference>
<feature type="compositionally biased region" description="Low complexity" evidence="7">
    <location>
        <begin position="303"/>
        <end position="343"/>
    </location>
</feature>
<organism evidence="10 13">
    <name type="scientific">Streptomyces californicus</name>
    <dbReference type="NCBI Taxonomy" id="67351"/>
    <lineage>
        <taxon>Bacteria</taxon>
        <taxon>Bacillati</taxon>
        <taxon>Actinomycetota</taxon>
        <taxon>Actinomycetes</taxon>
        <taxon>Kitasatosporales</taxon>
        <taxon>Streptomycetaceae</taxon>
        <taxon>Streptomyces</taxon>
    </lineage>
</organism>
<feature type="transmembrane region" description="Helical" evidence="8">
    <location>
        <begin position="50"/>
        <end position="69"/>
    </location>
</feature>
<dbReference type="GO" id="GO:0006629">
    <property type="term" value="P:lipid metabolic process"/>
    <property type="evidence" value="ECO:0007669"/>
    <property type="project" value="UniProtKB-KW"/>
</dbReference>